<accession>A0A7D3VSF1</accession>
<evidence type="ECO:0000313" key="6">
    <source>
        <dbReference type="EMBL" id="QKG21700.1"/>
    </source>
</evidence>
<evidence type="ECO:0000256" key="1">
    <source>
        <dbReference type="ARBA" id="ARBA00023015"/>
    </source>
</evidence>
<dbReference type="SUPFAM" id="SSF46785">
    <property type="entry name" value="Winged helix' DNA-binding domain"/>
    <property type="match status" value="1"/>
</dbReference>
<dbReference type="InterPro" id="IPR000595">
    <property type="entry name" value="cNMP-bd_dom"/>
</dbReference>
<keyword evidence="3" id="KW-0804">Transcription</keyword>
<dbReference type="InterPro" id="IPR036388">
    <property type="entry name" value="WH-like_DNA-bd_sf"/>
</dbReference>
<proteinExistence type="predicted"/>
<name>A0A7D3VSF1_ACTVE</name>
<dbReference type="GO" id="GO:0003700">
    <property type="term" value="F:DNA-binding transcription factor activity"/>
    <property type="evidence" value="ECO:0007669"/>
    <property type="project" value="TreeGrafter"/>
</dbReference>
<protein>
    <submittedName>
        <fullName evidence="6">Transcriptional regulator, Crp/Fnr family</fullName>
    </submittedName>
</protein>
<dbReference type="InterPro" id="IPR014710">
    <property type="entry name" value="RmlC-like_jellyroll"/>
</dbReference>
<sequence length="224" mass="24006">MLDRLPPEARKELLDLAPARPYVTGSVLLRQGDDSRHALIVRATGPGAPACVKVTAGLPNGAEGLLGIRVCGDIVGELAALHGTPRSANVVACSDLYAHVIRSGDLKVFLSRFPEAWLALSNTIADRLEWANQRRLDFTGYSVAVRLARVVLLLADRHGRAVETGTTLGVSLSHEELGMLIGARKDAVFQALSKLRKAGYITSAYRSVVIVDDAGLRRFAGSQD</sequence>
<evidence type="ECO:0000256" key="2">
    <source>
        <dbReference type="ARBA" id="ARBA00023125"/>
    </source>
</evidence>
<dbReference type="InterPro" id="IPR012318">
    <property type="entry name" value="HTH_CRP"/>
</dbReference>
<dbReference type="PANTHER" id="PTHR24567:SF74">
    <property type="entry name" value="HTH-TYPE TRANSCRIPTIONAL REGULATOR ARCR"/>
    <property type="match status" value="1"/>
</dbReference>
<dbReference type="Pfam" id="PF13545">
    <property type="entry name" value="HTH_Crp_2"/>
    <property type="match status" value="1"/>
</dbReference>
<dbReference type="AlphaFoldDB" id="A0A7D3VSF1"/>
<gene>
    <name evidence="6" type="ORF">ACTIVE_3338</name>
</gene>
<dbReference type="SUPFAM" id="SSF51206">
    <property type="entry name" value="cAMP-binding domain-like"/>
    <property type="match status" value="1"/>
</dbReference>
<evidence type="ECO:0000313" key="7">
    <source>
        <dbReference type="Proteomes" id="UP000501240"/>
    </source>
</evidence>
<dbReference type="RefSeq" id="WP_246342904.1">
    <property type="nucleotide sequence ID" value="NZ_CP053892.1"/>
</dbReference>
<reference evidence="6 7" key="1">
    <citation type="submission" date="2020-05" db="EMBL/GenBank/DDBJ databases">
        <title>Actinomadura verrucosospora NRRL-B18236 (PFL_A860) Genome sequencing and assembly.</title>
        <authorList>
            <person name="Samborskyy M."/>
        </authorList>
    </citation>
    <scope>NUCLEOTIDE SEQUENCE [LARGE SCALE GENOMIC DNA]</scope>
    <source>
        <strain evidence="6 7">NRRL:B18236</strain>
    </source>
</reference>
<dbReference type="Gene3D" id="1.10.10.10">
    <property type="entry name" value="Winged helix-like DNA-binding domain superfamily/Winged helix DNA-binding domain"/>
    <property type="match status" value="1"/>
</dbReference>
<feature type="domain" description="Cyclic nucleotide-binding" evidence="4">
    <location>
        <begin position="1"/>
        <end position="95"/>
    </location>
</feature>
<dbReference type="GO" id="GO:0003677">
    <property type="term" value="F:DNA binding"/>
    <property type="evidence" value="ECO:0007669"/>
    <property type="project" value="UniProtKB-KW"/>
</dbReference>
<dbReference type="PROSITE" id="PS50042">
    <property type="entry name" value="CNMP_BINDING_3"/>
    <property type="match status" value="1"/>
</dbReference>
<dbReference type="Gene3D" id="2.60.120.10">
    <property type="entry name" value="Jelly Rolls"/>
    <property type="match status" value="1"/>
</dbReference>
<organism evidence="6 7">
    <name type="scientific">Actinomadura verrucosospora</name>
    <dbReference type="NCBI Taxonomy" id="46165"/>
    <lineage>
        <taxon>Bacteria</taxon>
        <taxon>Bacillati</taxon>
        <taxon>Actinomycetota</taxon>
        <taxon>Actinomycetes</taxon>
        <taxon>Streptosporangiales</taxon>
        <taxon>Thermomonosporaceae</taxon>
        <taxon>Actinomadura</taxon>
    </lineage>
</organism>
<evidence type="ECO:0000256" key="3">
    <source>
        <dbReference type="ARBA" id="ARBA00023163"/>
    </source>
</evidence>
<dbReference type="InterPro" id="IPR036390">
    <property type="entry name" value="WH_DNA-bd_sf"/>
</dbReference>
<dbReference type="CDD" id="cd00038">
    <property type="entry name" value="CAP_ED"/>
    <property type="match status" value="1"/>
</dbReference>
<dbReference type="PROSITE" id="PS51063">
    <property type="entry name" value="HTH_CRP_2"/>
    <property type="match status" value="1"/>
</dbReference>
<keyword evidence="7" id="KW-1185">Reference proteome</keyword>
<evidence type="ECO:0000259" key="4">
    <source>
        <dbReference type="PROSITE" id="PS50042"/>
    </source>
</evidence>
<evidence type="ECO:0000259" key="5">
    <source>
        <dbReference type="PROSITE" id="PS51063"/>
    </source>
</evidence>
<feature type="domain" description="HTH crp-type" evidence="5">
    <location>
        <begin position="141"/>
        <end position="215"/>
    </location>
</feature>
<dbReference type="InterPro" id="IPR050397">
    <property type="entry name" value="Env_Response_Regulators"/>
</dbReference>
<dbReference type="Proteomes" id="UP000501240">
    <property type="component" value="Chromosome"/>
</dbReference>
<dbReference type="EMBL" id="CP053892">
    <property type="protein sequence ID" value="QKG21700.1"/>
    <property type="molecule type" value="Genomic_DNA"/>
</dbReference>
<dbReference type="Pfam" id="PF00027">
    <property type="entry name" value="cNMP_binding"/>
    <property type="match status" value="1"/>
</dbReference>
<dbReference type="InterPro" id="IPR018490">
    <property type="entry name" value="cNMP-bd_dom_sf"/>
</dbReference>
<dbReference type="GO" id="GO:0005829">
    <property type="term" value="C:cytosol"/>
    <property type="evidence" value="ECO:0007669"/>
    <property type="project" value="TreeGrafter"/>
</dbReference>
<keyword evidence="1" id="KW-0805">Transcription regulation</keyword>
<keyword evidence="2" id="KW-0238">DNA-binding</keyword>
<dbReference type="SMART" id="SM00100">
    <property type="entry name" value="cNMP"/>
    <property type="match status" value="1"/>
</dbReference>
<dbReference type="PANTHER" id="PTHR24567">
    <property type="entry name" value="CRP FAMILY TRANSCRIPTIONAL REGULATORY PROTEIN"/>
    <property type="match status" value="1"/>
</dbReference>